<protein>
    <recommendedName>
        <fullName evidence="2">FCP1 homology domain-containing protein</fullName>
    </recommendedName>
</protein>
<dbReference type="FunFam" id="3.40.50.1000:FF:000093">
    <property type="entry name" value="NLI interacting factor-like phosphatase family protein"/>
    <property type="match status" value="1"/>
</dbReference>
<evidence type="ECO:0000313" key="3">
    <source>
        <dbReference type="EMBL" id="CAI2363814.1"/>
    </source>
</evidence>
<keyword evidence="4" id="KW-1185">Reference proteome</keyword>
<dbReference type="NCBIfam" id="TIGR02251">
    <property type="entry name" value="HIF-SF_euk"/>
    <property type="match status" value="1"/>
</dbReference>
<reference evidence="3" key="1">
    <citation type="submission" date="2023-07" db="EMBL/GenBank/DDBJ databases">
        <authorList>
            <consortium name="AG Swart"/>
            <person name="Singh M."/>
            <person name="Singh A."/>
            <person name="Seah K."/>
            <person name="Emmerich C."/>
        </authorList>
    </citation>
    <scope>NUCLEOTIDE SEQUENCE</scope>
    <source>
        <strain evidence="3">DP1</strain>
    </source>
</reference>
<dbReference type="Proteomes" id="UP001295684">
    <property type="component" value="Unassembled WGS sequence"/>
</dbReference>
<dbReference type="EMBL" id="CAMPGE010004962">
    <property type="protein sequence ID" value="CAI2363814.1"/>
    <property type="molecule type" value="Genomic_DNA"/>
</dbReference>
<evidence type="ECO:0000259" key="2">
    <source>
        <dbReference type="PROSITE" id="PS50969"/>
    </source>
</evidence>
<comment type="caution">
    <text evidence="3">The sequence shown here is derived from an EMBL/GenBank/DDBJ whole genome shotgun (WGS) entry which is preliminary data.</text>
</comment>
<dbReference type="InterPro" id="IPR036412">
    <property type="entry name" value="HAD-like_sf"/>
</dbReference>
<evidence type="ECO:0000256" key="1">
    <source>
        <dbReference type="SAM" id="MobiDB-lite"/>
    </source>
</evidence>
<sequence>MNSRNLPSSSFRPTNSLQVEELKSHPASDSYLGSISERESEHTDYSHKKPKKSFFRSLFCFMSKNKNKITPKTLTNDEITDQNDSALVSKSTRKRKQKSLVQRDFYKNTNNKKRTAFTKINYKARSGTHLESSLALLGKKSANKKGKKTIVLNLDETLVHSKFGRYEDADKFFCFKSDTSYYAISMYMRPHLDQFLTFLYENFEVVFYTSAIEKYANEVFDQIDPERKAESRLYRDSCMFRDGIYIKTLKRLRRHPSTVIVLENNPVSVCLNPNNVFPIKSWFGSKKDKELLDIIPILKSLAAVKDVRGVIKRIFESTGITHSESNQHVNDLYQNPKNIKEDDQLNYKAVIGNYYPPMEEYDPIKISKNLAKTEMISSSGTAVKYPDEEVNYILFCHALNNPEEALNTEEVQDEEENINHGPRKVILYNPIEEEEFEESSMNVKENSSSHNKITITESNPSFAVKMLKNFQDPSSLTISENQSKSDASMGIPQPTKLSEHLKAFFCFDK</sequence>
<dbReference type="InterPro" id="IPR023214">
    <property type="entry name" value="HAD_sf"/>
</dbReference>
<name>A0AAD1UE91_EUPCR</name>
<dbReference type="Pfam" id="PF03031">
    <property type="entry name" value="NIF"/>
    <property type="match status" value="1"/>
</dbReference>
<feature type="region of interest" description="Disordered" evidence="1">
    <location>
        <begin position="1"/>
        <end position="48"/>
    </location>
</feature>
<feature type="compositionally biased region" description="Basic and acidic residues" evidence="1">
    <location>
        <begin position="36"/>
        <end position="47"/>
    </location>
</feature>
<dbReference type="SUPFAM" id="SSF56784">
    <property type="entry name" value="HAD-like"/>
    <property type="match status" value="1"/>
</dbReference>
<feature type="compositionally biased region" description="Polar residues" evidence="1">
    <location>
        <begin position="1"/>
        <end position="18"/>
    </location>
</feature>
<gene>
    <name evidence="3" type="ORF">ECRASSUSDP1_LOCUS5153</name>
</gene>
<dbReference type="Gene3D" id="3.40.50.1000">
    <property type="entry name" value="HAD superfamily/HAD-like"/>
    <property type="match status" value="1"/>
</dbReference>
<dbReference type="AlphaFoldDB" id="A0AAD1UE91"/>
<dbReference type="PANTHER" id="PTHR12210">
    <property type="entry name" value="DULLARD PROTEIN PHOSPHATASE"/>
    <property type="match status" value="1"/>
</dbReference>
<proteinExistence type="predicted"/>
<organism evidence="3 4">
    <name type="scientific">Euplotes crassus</name>
    <dbReference type="NCBI Taxonomy" id="5936"/>
    <lineage>
        <taxon>Eukaryota</taxon>
        <taxon>Sar</taxon>
        <taxon>Alveolata</taxon>
        <taxon>Ciliophora</taxon>
        <taxon>Intramacronucleata</taxon>
        <taxon>Spirotrichea</taxon>
        <taxon>Hypotrichia</taxon>
        <taxon>Euplotida</taxon>
        <taxon>Euplotidae</taxon>
        <taxon>Moneuplotes</taxon>
    </lineage>
</organism>
<dbReference type="InterPro" id="IPR004274">
    <property type="entry name" value="FCP1_dom"/>
</dbReference>
<dbReference type="InterPro" id="IPR011948">
    <property type="entry name" value="Dullard_phosphatase"/>
</dbReference>
<feature type="domain" description="FCP1 homology" evidence="2">
    <location>
        <begin position="143"/>
        <end position="301"/>
    </location>
</feature>
<dbReference type="SMART" id="SM00577">
    <property type="entry name" value="CPDc"/>
    <property type="match status" value="1"/>
</dbReference>
<evidence type="ECO:0000313" key="4">
    <source>
        <dbReference type="Proteomes" id="UP001295684"/>
    </source>
</evidence>
<accession>A0AAD1UE91</accession>
<dbReference type="CDD" id="cd07521">
    <property type="entry name" value="HAD_FCP1-like"/>
    <property type="match status" value="1"/>
</dbReference>
<dbReference type="GO" id="GO:0016791">
    <property type="term" value="F:phosphatase activity"/>
    <property type="evidence" value="ECO:0007669"/>
    <property type="project" value="InterPro"/>
</dbReference>
<dbReference type="InterPro" id="IPR050365">
    <property type="entry name" value="TIM50"/>
</dbReference>
<dbReference type="PROSITE" id="PS50969">
    <property type="entry name" value="FCP1"/>
    <property type="match status" value="1"/>
</dbReference>